<dbReference type="EMBL" id="CAIX01000313">
    <property type="protein sequence ID" value="CCI49548.1"/>
    <property type="molecule type" value="Genomic_DNA"/>
</dbReference>
<feature type="region of interest" description="Disordered" evidence="1">
    <location>
        <begin position="47"/>
        <end position="85"/>
    </location>
</feature>
<comment type="caution">
    <text evidence="2">The sequence shown here is derived from an EMBL/GenBank/DDBJ whole genome shotgun (WGS) entry which is preliminary data.</text>
</comment>
<sequence length="135" mass="14531">MKARSELTVNSEVESLGLIEDLDAEEQEAEGVAENIRRTFLGALRATQPDASSNGHSRYVGNSARTARRKPAKKDALPLASDIPLGTCDEGEESLWSEKVLDSAIEQLMAVGNQNLQQTQALPGKGRLEASKLIA</sequence>
<dbReference type="Proteomes" id="UP000053237">
    <property type="component" value="Unassembled WGS sequence"/>
</dbReference>
<protein>
    <submittedName>
        <fullName evidence="2">Uncharacterized protein</fullName>
    </submittedName>
</protein>
<dbReference type="InParanoid" id="A0A024GS60"/>
<organism evidence="2 3">
    <name type="scientific">Albugo candida</name>
    <dbReference type="NCBI Taxonomy" id="65357"/>
    <lineage>
        <taxon>Eukaryota</taxon>
        <taxon>Sar</taxon>
        <taxon>Stramenopiles</taxon>
        <taxon>Oomycota</taxon>
        <taxon>Peronosporomycetes</taxon>
        <taxon>Albuginales</taxon>
        <taxon>Albuginaceae</taxon>
        <taxon>Albugo</taxon>
    </lineage>
</organism>
<dbReference type="AlphaFoldDB" id="A0A024GS60"/>
<gene>
    <name evidence="2" type="ORF">BN9_109000</name>
</gene>
<keyword evidence="3" id="KW-1185">Reference proteome</keyword>
<proteinExistence type="predicted"/>
<evidence type="ECO:0000256" key="1">
    <source>
        <dbReference type="SAM" id="MobiDB-lite"/>
    </source>
</evidence>
<accession>A0A024GS60</accession>
<evidence type="ECO:0000313" key="2">
    <source>
        <dbReference type="EMBL" id="CCI49548.1"/>
    </source>
</evidence>
<reference evidence="2 3" key="1">
    <citation type="submission" date="2012-05" db="EMBL/GenBank/DDBJ databases">
        <title>Recombination and specialization in a pathogen metapopulation.</title>
        <authorList>
            <person name="Gardiner A."/>
            <person name="Kemen E."/>
            <person name="Schultz-Larsen T."/>
            <person name="MacLean D."/>
            <person name="Van Oosterhout C."/>
            <person name="Jones J.D.G."/>
        </authorList>
    </citation>
    <scope>NUCLEOTIDE SEQUENCE [LARGE SCALE GENOMIC DNA]</scope>
    <source>
        <strain evidence="2 3">Ac Nc2</strain>
    </source>
</reference>
<evidence type="ECO:0000313" key="3">
    <source>
        <dbReference type="Proteomes" id="UP000053237"/>
    </source>
</evidence>
<name>A0A024GS60_9STRA</name>